<keyword evidence="2" id="KW-1185">Reference proteome</keyword>
<name>A0AAV6TST6_9ARAC</name>
<dbReference type="Proteomes" id="UP000827092">
    <property type="component" value="Unassembled WGS sequence"/>
</dbReference>
<reference evidence="1 2" key="1">
    <citation type="journal article" date="2022" name="Nat. Ecol. Evol.">
        <title>A masculinizing supergene underlies an exaggerated male reproductive morph in a spider.</title>
        <authorList>
            <person name="Hendrickx F."/>
            <person name="De Corte Z."/>
            <person name="Sonet G."/>
            <person name="Van Belleghem S.M."/>
            <person name="Kostlbacher S."/>
            <person name="Vangestel C."/>
        </authorList>
    </citation>
    <scope>NUCLEOTIDE SEQUENCE [LARGE SCALE GENOMIC DNA]</scope>
    <source>
        <strain evidence="1">W744_W776</strain>
    </source>
</reference>
<organism evidence="1 2">
    <name type="scientific">Oedothorax gibbosus</name>
    <dbReference type="NCBI Taxonomy" id="931172"/>
    <lineage>
        <taxon>Eukaryota</taxon>
        <taxon>Metazoa</taxon>
        <taxon>Ecdysozoa</taxon>
        <taxon>Arthropoda</taxon>
        <taxon>Chelicerata</taxon>
        <taxon>Arachnida</taxon>
        <taxon>Araneae</taxon>
        <taxon>Araneomorphae</taxon>
        <taxon>Entelegynae</taxon>
        <taxon>Araneoidea</taxon>
        <taxon>Linyphiidae</taxon>
        <taxon>Erigoninae</taxon>
        <taxon>Oedothorax</taxon>
    </lineage>
</organism>
<sequence>MMVLFKELEVVQKDGQERWKPFQTGAILSTTSVLDMEKYYLEEKFKFLLISRFSQDSLENLFSVVRFRQSVLTALEFKNNLKLITIAQFMTKSTSTNYEQDDRELLSGFLNVISESPPKPAVHTITIPKDWDKNLTELSLLE</sequence>
<protein>
    <submittedName>
        <fullName evidence="1">Uncharacterized protein</fullName>
    </submittedName>
</protein>
<comment type="caution">
    <text evidence="1">The sequence shown here is derived from an EMBL/GenBank/DDBJ whole genome shotgun (WGS) entry which is preliminary data.</text>
</comment>
<accession>A0AAV6TST6</accession>
<dbReference type="EMBL" id="JAFNEN010001165">
    <property type="protein sequence ID" value="KAG8174688.1"/>
    <property type="molecule type" value="Genomic_DNA"/>
</dbReference>
<dbReference type="AlphaFoldDB" id="A0AAV6TST6"/>
<gene>
    <name evidence="1" type="ORF">JTE90_024391</name>
</gene>
<evidence type="ECO:0000313" key="1">
    <source>
        <dbReference type="EMBL" id="KAG8174688.1"/>
    </source>
</evidence>
<proteinExistence type="predicted"/>
<evidence type="ECO:0000313" key="2">
    <source>
        <dbReference type="Proteomes" id="UP000827092"/>
    </source>
</evidence>